<protein>
    <submittedName>
        <fullName evidence="2">Uncharacterized protein</fullName>
    </submittedName>
</protein>
<organism evidence="2 3">
    <name type="scientific">Rhizoclosmatium globosum</name>
    <dbReference type="NCBI Taxonomy" id="329046"/>
    <lineage>
        <taxon>Eukaryota</taxon>
        <taxon>Fungi</taxon>
        <taxon>Fungi incertae sedis</taxon>
        <taxon>Chytridiomycota</taxon>
        <taxon>Chytridiomycota incertae sedis</taxon>
        <taxon>Chytridiomycetes</taxon>
        <taxon>Chytridiales</taxon>
        <taxon>Chytriomycetaceae</taxon>
        <taxon>Rhizoclosmatium</taxon>
    </lineage>
</organism>
<evidence type="ECO:0000313" key="2">
    <source>
        <dbReference type="EMBL" id="ORY28438.1"/>
    </source>
</evidence>
<name>A0A1Y2B0R3_9FUNG</name>
<sequence length="116" mass="11726">MRIAACLIVLTATVFALPADSLPSDNGVVVAVKTRTAAPNASNGDVGALTTTSSVDVLDALAQVVQQGNSVVGAVLNPSATSPPQSPLPPQAFVQKSSTSKLYLLGFASVFLALVF</sequence>
<gene>
    <name evidence="2" type="ORF">BCR33DRAFT_725143</name>
</gene>
<proteinExistence type="predicted"/>
<evidence type="ECO:0000256" key="1">
    <source>
        <dbReference type="SAM" id="SignalP"/>
    </source>
</evidence>
<comment type="caution">
    <text evidence="2">The sequence shown here is derived from an EMBL/GenBank/DDBJ whole genome shotgun (WGS) entry which is preliminary data.</text>
</comment>
<reference evidence="2 3" key="1">
    <citation type="submission" date="2016-07" db="EMBL/GenBank/DDBJ databases">
        <title>Pervasive Adenine N6-methylation of Active Genes in Fungi.</title>
        <authorList>
            <consortium name="DOE Joint Genome Institute"/>
            <person name="Mondo S.J."/>
            <person name="Dannebaum R.O."/>
            <person name="Kuo R.C."/>
            <person name="Labutti K."/>
            <person name="Haridas S."/>
            <person name="Kuo A."/>
            <person name="Salamov A."/>
            <person name="Ahrendt S.R."/>
            <person name="Lipzen A."/>
            <person name="Sullivan W."/>
            <person name="Andreopoulos W.B."/>
            <person name="Clum A."/>
            <person name="Lindquist E."/>
            <person name="Daum C."/>
            <person name="Ramamoorthy G.K."/>
            <person name="Gryganskyi A."/>
            <person name="Culley D."/>
            <person name="Magnuson J.K."/>
            <person name="James T.Y."/>
            <person name="O'Malley M.A."/>
            <person name="Stajich J.E."/>
            <person name="Spatafora J.W."/>
            <person name="Visel A."/>
            <person name="Grigoriev I.V."/>
        </authorList>
    </citation>
    <scope>NUCLEOTIDE SEQUENCE [LARGE SCALE GENOMIC DNA]</scope>
    <source>
        <strain evidence="2 3">JEL800</strain>
    </source>
</reference>
<dbReference type="EMBL" id="MCGO01000095">
    <property type="protein sequence ID" value="ORY28438.1"/>
    <property type="molecule type" value="Genomic_DNA"/>
</dbReference>
<evidence type="ECO:0000313" key="3">
    <source>
        <dbReference type="Proteomes" id="UP000193642"/>
    </source>
</evidence>
<keyword evidence="3" id="KW-1185">Reference proteome</keyword>
<dbReference type="AlphaFoldDB" id="A0A1Y2B0R3"/>
<keyword evidence="1" id="KW-0732">Signal</keyword>
<accession>A0A1Y2B0R3</accession>
<dbReference type="Proteomes" id="UP000193642">
    <property type="component" value="Unassembled WGS sequence"/>
</dbReference>
<feature type="chain" id="PRO_5012960181" evidence="1">
    <location>
        <begin position="17"/>
        <end position="116"/>
    </location>
</feature>
<feature type="signal peptide" evidence="1">
    <location>
        <begin position="1"/>
        <end position="16"/>
    </location>
</feature>